<keyword evidence="2" id="KW-0326">Glycosidase</keyword>
<name>A0A5C6RMG8_9BACT</name>
<evidence type="ECO:0000313" key="4">
    <source>
        <dbReference type="EMBL" id="TXB63119.1"/>
    </source>
</evidence>
<dbReference type="InterPro" id="IPR018232">
    <property type="entry name" value="Glyco_hydro_37_CS"/>
</dbReference>
<dbReference type="OrthoDB" id="106887at2"/>
<keyword evidence="5" id="KW-1185">Reference proteome</keyword>
<proteinExistence type="predicted"/>
<comment type="caution">
    <text evidence="4">The sequence shown here is derived from an EMBL/GenBank/DDBJ whole genome shotgun (WGS) entry which is preliminary data.</text>
</comment>
<dbReference type="PRINTS" id="PR00744">
    <property type="entry name" value="GLHYDRLASE37"/>
</dbReference>
<feature type="chain" id="PRO_5022738294" evidence="3">
    <location>
        <begin position="21"/>
        <end position="544"/>
    </location>
</feature>
<dbReference type="RefSeq" id="WP_147167522.1">
    <property type="nucleotide sequence ID" value="NZ_VOOR01000019.1"/>
</dbReference>
<dbReference type="Pfam" id="PF01204">
    <property type="entry name" value="Trehalase"/>
    <property type="match status" value="1"/>
</dbReference>
<evidence type="ECO:0000256" key="3">
    <source>
        <dbReference type="SAM" id="SignalP"/>
    </source>
</evidence>
<dbReference type="AlphaFoldDB" id="A0A5C6RMG8"/>
<dbReference type="GO" id="GO:0004555">
    <property type="term" value="F:alpha,alpha-trehalase activity"/>
    <property type="evidence" value="ECO:0007669"/>
    <property type="project" value="InterPro"/>
</dbReference>
<evidence type="ECO:0000313" key="5">
    <source>
        <dbReference type="Proteomes" id="UP000321580"/>
    </source>
</evidence>
<dbReference type="Proteomes" id="UP000321580">
    <property type="component" value="Unassembled WGS sequence"/>
</dbReference>
<dbReference type="PROSITE" id="PS51257">
    <property type="entry name" value="PROKAR_LIPOPROTEIN"/>
    <property type="match status" value="1"/>
</dbReference>
<dbReference type="PROSITE" id="PS00928">
    <property type="entry name" value="TREHALASE_2"/>
    <property type="match status" value="1"/>
</dbReference>
<dbReference type="PROSITE" id="PS00927">
    <property type="entry name" value="TREHALASE_1"/>
    <property type="match status" value="1"/>
</dbReference>
<dbReference type="NCBIfam" id="NF009773">
    <property type="entry name" value="PRK13270.1"/>
    <property type="match status" value="1"/>
</dbReference>
<keyword evidence="1" id="KW-0378">Hydrolase</keyword>
<sequence>MRTHHFLFMTWSLLSLLACGTGSTPQAPPAEEAAAVDPFRSPADRWGQLFVDVQMQQVFPDGKTFVDCTPKQPDDAILQAYAEMGDEPDFDLRAFVLQYFELPRQYASGFQTDMSRTPAEHIEALWPVLTRQPDSQSTKGTLIPLPNAYIVPGGRFGEIYYWDSYFTMLGLEVSEQDGMIENMLDNFAYLIDTIGFIPNGNRDYFLTRSQPPFFAAMVDLLAGAKTQDGQRAAVYQKYLPQLEKEYAFWMNGLEEALETGEPVRHVVPMPDGSLLNRYWDEGDYPRAEMYRDDVETAEKSGRPAEALYRDIRSACESGWDFSSRWLDDPLRLETIVTTQIIPVDLNALLYNLERCLAGAYDLSGQEQDAAAFRSKAEDRKQALLKYSWDAEELFFQDYNFVKGGFTGQRSLAAAFPLFFKMATPEQAAQVAGVLERDFLYDGGLVSTLVENGQQWDAPNGWAPLQWVSIQGLRNYGETELAARVQANWVKLNSKVYQNTGKMVEKYNVMDMGLEAGGGEYPVQDGFGWTNGVLLRLLSEEALTD</sequence>
<evidence type="ECO:0000256" key="1">
    <source>
        <dbReference type="ARBA" id="ARBA00022801"/>
    </source>
</evidence>
<dbReference type="Gene3D" id="1.50.10.10">
    <property type="match status" value="1"/>
</dbReference>
<dbReference type="PANTHER" id="PTHR23403:SF1">
    <property type="entry name" value="TREHALASE"/>
    <property type="match status" value="1"/>
</dbReference>
<feature type="signal peptide" evidence="3">
    <location>
        <begin position="1"/>
        <end position="20"/>
    </location>
</feature>
<dbReference type="NCBIfam" id="NF009774">
    <property type="entry name" value="PRK13271.1"/>
    <property type="match status" value="1"/>
</dbReference>
<dbReference type="InterPro" id="IPR012341">
    <property type="entry name" value="6hp_glycosidase-like_sf"/>
</dbReference>
<dbReference type="InterPro" id="IPR008928">
    <property type="entry name" value="6-hairpin_glycosidase_sf"/>
</dbReference>
<dbReference type="SUPFAM" id="SSF48208">
    <property type="entry name" value="Six-hairpin glycosidases"/>
    <property type="match status" value="1"/>
</dbReference>
<dbReference type="PANTHER" id="PTHR23403">
    <property type="entry name" value="TREHALASE"/>
    <property type="match status" value="1"/>
</dbReference>
<protein>
    <submittedName>
        <fullName evidence="4">Alpha,alpha-trehalase TreF</fullName>
    </submittedName>
</protein>
<accession>A0A5C6RMG8</accession>
<keyword evidence="3" id="KW-0732">Signal</keyword>
<dbReference type="EMBL" id="VOOR01000019">
    <property type="protein sequence ID" value="TXB63119.1"/>
    <property type="molecule type" value="Genomic_DNA"/>
</dbReference>
<gene>
    <name evidence="4" type="primary">treF</name>
    <name evidence="4" type="ORF">FRY97_10700</name>
</gene>
<evidence type="ECO:0000256" key="2">
    <source>
        <dbReference type="ARBA" id="ARBA00023295"/>
    </source>
</evidence>
<dbReference type="GO" id="GO:0005993">
    <property type="term" value="P:trehalose catabolic process"/>
    <property type="evidence" value="ECO:0007669"/>
    <property type="project" value="TreeGrafter"/>
</dbReference>
<reference evidence="4 5" key="1">
    <citation type="submission" date="2019-08" db="EMBL/GenBank/DDBJ databases">
        <title>Genome of Phaeodactylibacter luteus.</title>
        <authorList>
            <person name="Bowman J.P."/>
        </authorList>
    </citation>
    <scope>NUCLEOTIDE SEQUENCE [LARGE SCALE GENOMIC DNA]</scope>
    <source>
        <strain evidence="4 5">KCTC 42180</strain>
    </source>
</reference>
<dbReference type="InterPro" id="IPR001661">
    <property type="entry name" value="Glyco_hydro_37"/>
</dbReference>
<organism evidence="4 5">
    <name type="scientific">Phaeodactylibacter luteus</name>
    <dbReference type="NCBI Taxonomy" id="1564516"/>
    <lineage>
        <taxon>Bacteria</taxon>
        <taxon>Pseudomonadati</taxon>
        <taxon>Bacteroidota</taxon>
        <taxon>Saprospiria</taxon>
        <taxon>Saprospirales</taxon>
        <taxon>Haliscomenobacteraceae</taxon>
        <taxon>Phaeodactylibacter</taxon>
    </lineage>
</organism>